<dbReference type="PROSITE" id="PS50005">
    <property type="entry name" value="TPR"/>
    <property type="match status" value="1"/>
</dbReference>
<reference evidence="3 4" key="1">
    <citation type="submission" date="2018-03" db="EMBL/GenBank/DDBJ databases">
        <title>Cereibacter changlensis.</title>
        <authorList>
            <person name="Meyer T.E."/>
            <person name="Miller S."/>
            <person name="Lodha T."/>
            <person name="Gandham S."/>
            <person name="Chintalapati S."/>
            <person name="Chintalapati V.R."/>
        </authorList>
    </citation>
    <scope>NUCLEOTIDE SEQUENCE [LARGE SCALE GENOMIC DNA]</scope>
    <source>
        <strain evidence="3 4">JA139</strain>
    </source>
</reference>
<feature type="repeat" description="TPR" evidence="1">
    <location>
        <begin position="416"/>
        <end position="449"/>
    </location>
</feature>
<dbReference type="Pfam" id="PF13432">
    <property type="entry name" value="TPR_16"/>
    <property type="match status" value="2"/>
</dbReference>
<protein>
    <submittedName>
        <fullName evidence="3">Uncharacterized protein</fullName>
    </submittedName>
</protein>
<name>A0A2T4JZ57_9RHOB</name>
<dbReference type="Pfam" id="PF13374">
    <property type="entry name" value="TPR_10"/>
    <property type="match status" value="1"/>
</dbReference>
<dbReference type="PANTHER" id="PTHR12558:SF13">
    <property type="entry name" value="CELL DIVISION CYCLE PROTEIN 27 HOMOLOG"/>
    <property type="match status" value="1"/>
</dbReference>
<feature type="signal peptide" evidence="2">
    <location>
        <begin position="1"/>
        <end position="24"/>
    </location>
</feature>
<dbReference type="PANTHER" id="PTHR12558">
    <property type="entry name" value="CELL DIVISION CYCLE 16,23,27"/>
    <property type="match status" value="1"/>
</dbReference>
<keyword evidence="1" id="KW-0802">TPR repeat</keyword>
<evidence type="ECO:0000313" key="3">
    <source>
        <dbReference type="EMBL" id="PTE23087.1"/>
    </source>
</evidence>
<accession>A0A2T4JZ57</accession>
<dbReference type="EMBL" id="PZKG01000010">
    <property type="protein sequence ID" value="PTE23087.1"/>
    <property type="molecule type" value="Genomic_DNA"/>
</dbReference>
<dbReference type="SMART" id="SM00028">
    <property type="entry name" value="TPR"/>
    <property type="match status" value="5"/>
</dbReference>
<evidence type="ECO:0000313" key="4">
    <source>
        <dbReference type="Proteomes" id="UP000241010"/>
    </source>
</evidence>
<feature type="chain" id="PRO_5015505525" evidence="2">
    <location>
        <begin position="25"/>
        <end position="589"/>
    </location>
</feature>
<comment type="caution">
    <text evidence="3">The sequence shown here is derived from an EMBL/GenBank/DDBJ whole genome shotgun (WGS) entry which is preliminary data.</text>
</comment>
<dbReference type="InterPro" id="IPR011990">
    <property type="entry name" value="TPR-like_helical_dom_sf"/>
</dbReference>
<gene>
    <name evidence="3" type="ORF">C5F48_03920</name>
</gene>
<dbReference type="SUPFAM" id="SSF48452">
    <property type="entry name" value="TPR-like"/>
    <property type="match status" value="3"/>
</dbReference>
<dbReference type="OrthoDB" id="9766710at2"/>
<dbReference type="AlphaFoldDB" id="A0A2T4JZ57"/>
<organism evidence="3 4">
    <name type="scientific">Cereibacter changlensis JA139</name>
    <dbReference type="NCBI Taxonomy" id="1188249"/>
    <lineage>
        <taxon>Bacteria</taxon>
        <taxon>Pseudomonadati</taxon>
        <taxon>Pseudomonadota</taxon>
        <taxon>Alphaproteobacteria</taxon>
        <taxon>Rhodobacterales</taxon>
        <taxon>Paracoccaceae</taxon>
        <taxon>Cereibacter</taxon>
    </lineage>
</organism>
<dbReference type="InterPro" id="IPR019734">
    <property type="entry name" value="TPR_rpt"/>
</dbReference>
<dbReference type="Gene3D" id="1.25.40.10">
    <property type="entry name" value="Tetratricopeptide repeat domain"/>
    <property type="match status" value="1"/>
</dbReference>
<evidence type="ECO:0000256" key="2">
    <source>
        <dbReference type="SAM" id="SignalP"/>
    </source>
</evidence>
<keyword evidence="4" id="KW-1185">Reference proteome</keyword>
<dbReference type="Proteomes" id="UP000241010">
    <property type="component" value="Unassembled WGS sequence"/>
</dbReference>
<keyword evidence="2" id="KW-0732">Signal</keyword>
<dbReference type="RefSeq" id="WP_107662597.1">
    <property type="nucleotide sequence ID" value="NZ_PZKG01000010.1"/>
</dbReference>
<evidence type="ECO:0000256" key="1">
    <source>
        <dbReference type="PROSITE-ProRule" id="PRU00339"/>
    </source>
</evidence>
<proteinExistence type="predicted"/>
<sequence length="589" mass="62752">MPMILARPLCAFALAALMAEVGLAQTAGAPAVTAPAAEQAEPGPGDAGAYLAARVAAAESDYRAAGAWYSRALASDEANPGLLDGALISAMALGSFDVAVPLAQRLLDLGAQSQPAALAILTDKAQRGEFDAILADAAAGASVNELVDGLVLAWSQLGAGKMSEALEGFDTLAATEGLEAFGLYHKALALASVGDFEGADAILSGEAGGKLRMMRRGTVAHVQILSQLERGDEAVALLDSAFGTGQDAGIDALRARLVAGETLAYDVTRNATDGMAEVFFTLATAISGEADEAYTLLYTRAATHLRPDHAEALLMSASLLGLQKQYQLASETFARIPTDDPMFFVAEIGRADALYADGKTEAALEVLQNLTRSHGDLMQVHLALGDALRRAERFAEAVPAYDAAIARIPEPQGQHWPLFYSRGMSQERLGNWPEAEADMRRALELDPDQPQVLNYLGYSFVDRGENLDEALKMIERAVAARPDSGYIIDSLAWAYFRLGRYADAVEPMEKASLLEPVDPVVTDHLGDVYWAVGRRLEAQFQWRRALSFDPAEKDATRIRRKLEAGLDSVLQAEGAEPISLTVTEGDDAN</sequence>